<feature type="region of interest" description="Disordered" evidence="1">
    <location>
        <begin position="1"/>
        <end position="36"/>
    </location>
</feature>
<feature type="compositionally biased region" description="Polar residues" evidence="1">
    <location>
        <begin position="75"/>
        <end position="85"/>
    </location>
</feature>
<feature type="compositionally biased region" description="Polar residues" evidence="1">
    <location>
        <begin position="15"/>
        <end position="36"/>
    </location>
</feature>
<proteinExistence type="predicted"/>
<dbReference type="Proteomes" id="UP000886595">
    <property type="component" value="Unassembled WGS sequence"/>
</dbReference>
<name>A0A8X7Q453_BRACI</name>
<sequence length="102" mass="11596">MKGKHVWATKPMSPPTSNLSPGNLTENHWTNRNQEPIQRNQRQLLEKMKLETKALIAFVTGASSFGQPKPRADPMNQNPDTNSHPTDLCFLKKSNRHQSIHL</sequence>
<reference evidence="2 3" key="1">
    <citation type="submission" date="2020-02" db="EMBL/GenBank/DDBJ databases">
        <authorList>
            <person name="Ma Q."/>
            <person name="Huang Y."/>
            <person name="Song X."/>
            <person name="Pei D."/>
        </authorList>
    </citation>
    <scope>NUCLEOTIDE SEQUENCE [LARGE SCALE GENOMIC DNA]</scope>
    <source>
        <strain evidence="2">Sxm20200214</strain>
        <tissue evidence="2">Leaf</tissue>
    </source>
</reference>
<protein>
    <submittedName>
        <fullName evidence="2">Uncharacterized protein</fullName>
    </submittedName>
</protein>
<keyword evidence="3" id="KW-1185">Reference proteome</keyword>
<dbReference type="AlphaFoldDB" id="A0A8X7Q453"/>
<organism evidence="2 3">
    <name type="scientific">Brassica carinata</name>
    <name type="common">Ethiopian mustard</name>
    <name type="synonym">Abyssinian cabbage</name>
    <dbReference type="NCBI Taxonomy" id="52824"/>
    <lineage>
        <taxon>Eukaryota</taxon>
        <taxon>Viridiplantae</taxon>
        <taxon>Streptophyta</taxon>
        <taxon>Embryophyta</taxon>
        <taxon>Tracheophyta</taxon>
        <taxon>Spermatophyta</taxon>
        <taxon>Magnoliopsida</taxon>
        <taxon>eudicotyledons</taxon>
        <taxon>Gunneridae</taxon>
        <taxon>Pentapetalae</taxon>
        <taxon>rosids</taxon>
        <taxon>malvids</taxon>
        <taxon>Brassicales</taxon>
        <taxon>Brassicaceae</taxon>
        <taxon>Brassiceae</taxon>
        <taxon>Brassica</taxon>
    </lineage>
</organism>
<gene>
    <name evidence="2" type="ORF">Bca52824_070415</name>
</gene>
<evidence type="ECO:0000313" key="2">
    <source>
        <dbReference type="EMBL" id="KAG2263336.1"/>
    </source>
</evidence>
<dbReference type="EMBL" id="JAAMPC010000014">
    <property type="protein sequence ID" value="KAG2263336.1"/>
    <property type="molecule type" value="Genomic_DNA"/>
</dbReference>
<evidence type="ECO:0000313" key="3">
    <source>
        <dbReference type="Proteomes" id="UP000886595"/>
    </source>
</evidence>
<accession>A0A8X7Q453</accession>
<comment type="caution">
    <text evidence="2">The sequence shown here is derived from an EMBL/GenBank/DDBJ whole genome shotgun (WGS) entry which is preliminary data.</text>
</comment>
<evidence type="ECO:0000256" key="1">
    <source>
        <dbReference type="SAM" id="MobiDB-lite"/>
    </source>
</evidence>
<feature type="region of interest" description="Disordered" evidence="1">
    <location>
        <begin position="62"/>
        <end position="102"/>
    </location>
</feature>
<feature type="compositionally biased region" description="Basic residues" evidence="1">
    <location>
        <begin position="93"/>
        <end position="102"/>
    </location>
</feature>